<sequence>MDTFKLLTRSTNIQKSGPASRKVSTHQTPSAGAPVQAQHHFENGNLSHIQEEPEHRGTKRKRSAPERNSGNDIPAQLDFFDDGARLLVSSEPAKKVKWDISKDEQGEIQKTEGPEEKLPELSEGECRQILKKHKVKITTLGEKHEVQQGHKPKSTITESEKRGHKKDPHAQIFPQPLTSFRQLRSKYGISRRLAANLDVQGYTEPTEVQLGSLPLLLGSDEDRGLRSQEVKKKKSKKYSRAEVDLVTIAPTGSGKTLGFMIHLLNELLKDRQASRKTHSEEGPAHQVQALIIAPTHELADQIVNEGRKLAVGTGIKISGLKKGTRLHIELANTNDQVNGDSGDKHPPSNEPLVKSEILVSTPLLLLHAISAKDSTALPLPTVSFLVLDEADVLLDPPFRSQTLAIWTACSNPSLRASLWSATIGSSIESLAQSTILDRRRNLGLPQSSKDHPHHILRLVVGLKDSAIPNISHHLIYAASEQGKLIALRQLLHPSAALTTNAPSLQPPFLIFTQTIPRAIALHSELLYDIPIEAGGSSRIAVLHSDLSDTARSNIMAGFRKGEIWILITTDLLSRGMDFRGMNGVVNYDIPNTGASYVHRVGRTGRQGREGGVAVTLYTKEDIPYVKNVANVIAASERAKGNKNGGLKGEGEGVQKWLLDALPDVSKKTKKELKRRGVESRRATVEKEGGREARRMRISTKSGYDRRLENRKKGAIGGSRRRMEQVDGEGAGEDEDGEGWGGIDD</sequence>
<dbReference type="InterPro" id="IPR014001">
    <property type="entry name" value="Helicase_ATP-bd"/>
</dbReference>
<dbReference type="Gene3D" id="3.40.50.300">
    <property type="entry name" value="P-loop containing nucleotide triphosphate hydrolases"/>
    <property type="match status" value="2"/>
</dbReference>
<dbReference type="PROSITE" id="PS51192">
    <property type="entry name" value="HELICASE_ATP_BIND_1"/>
    <property type="match status" value="1"/>
</dbReference>
<feature type="region of interest" description="Disordered" evidence="9">
    <location>
        <begin position="142"/>
        <end position="171"/>
    </location>
</feature>
<keyword evidence="6" id="KW-0694">RNA-binding</keyword>
<feature type="compositionally biased region" description="Basic and acidic residues" evidence="9">
    <location>
        <begin position="702"/>
        <end position="711"/>
    </location>
</feature>
<evidence type="ECO:0000256" key="2">
    <source>
        <dbReference type="ARBA" id="ARBA00022741"/>
    </source>
</evidence>
<feature type="domain" description="Helicase ATP-binding" evidence="10">
    <location>
        <begin position="236"/>
        <end position="441"/>
    </location>
</feature>
<feature type="domain" description="Helicase C-terminal" evidence="11">
    <location>
        <begin position="496"/>
        <end position="661"/>
    </location>
</feature>
<keyword evidence="4" id="KW-0347">Helicase</keyword>
<evidence type="ECO:0000256" key="3">
    <source>
        <dbReference type="ARBA" id="ARBA00022801"/>
    </source>
</evidence>
<comment type="catalytic activity">
    <reaction evidence="8">
        <text>ATP + H2O = ADP + phosphate + H(+)</text>
        <dbReference type="Rhea" id="RHEA:13065"/>
        <dbReference type="ChEBI" id="CHEBI:15377"/>
        <dbReference type="ChEBI" id="CHEBI:15378"/>
        <dbReference type="ChEBI" id="CHEBI:30616"/>
        <dbReference type="ChEBI" id="CHEBI:43474"/>
        <dbReference type="ChEBI" id="CHEBI:456216"/>
        <dbReference type="EC" id="3.6.4.13"/>
    </reaction>
</comment>
<evidence type="ECO:0000256" key="1">
    <source>
        <dbReference type="ARBA" id="ARBA00012552"/>
    </source>
</evidence>
<evidence type="ECO:0000313" key="12">
    <source>
        <dbReference type="EMBL" id="KAK3168387.1"/>
    </source>
</evidence>
<keyword evidence="3" id="KW-0378">Hydrolase</keyword>
<evidence type="ECO:0000313" key="13">
    <source>
        <dbReference type="Proteomes" id="UP001276659"/>
    </source>
</evidence>
<organism evidence="12 13">
    <name type="scientific">Lepraria neglecta</name>
    <dbReference type="NCBI Taxonomy" id="209136"/>
    <lineage>
        <taxon>Eukaryota</taxon>
        <taxon>Fungi</taxon>
        <taxon>Dikarya</taxon>
        <taxon>Ascomycota</taxon>
        <taxon>Pezizomycotina</taxon>
        <taxon>Lecanoromycetes</taxon>
        <taxon>OSLEUM clade</taxon>
        <taxon>Lecanoromycetidae</taxon>
        <taxon>Lecanorales</taxon>
        <taxon>Lecanorineae</taxon>
        <taxon>Stereocaulaceae</taxon>
        <taxon>Lepraria</taxon>
    </lineage>
</organism>
<evidence type="ECO:0000256" key="4">
    <source>
        <dbReference type="ARBA" id="ARBA00022806"/>
    </source>
</evidence>
<name>A0AAE0DEX6_9LECA</name>
<dbReference type="GO" id="GO:0016787">
    <property type="term" value="F:hydrolase activity"/>
    <property type="evidence" value="ECO:0007669"/>
    <property type="project" value="UniProtKB-KW"/>
</dbReference>
<gene>
    <name evidence="12" type="ORF">OEA41_004834</name>
</gene>
<dbReference type="GO" id="GO:0005829">
    <property type="term" value="C:cytosol"/>
    <property type="evidence" value="ECO:0007669"/>
    <property type="project" value="TreeGrafter"/>
</dbReference>
<dbReference type="EMBL" id="JASNWA010000010">
    <property type="protein sequence ID" value="KAK3168387.1"/>
    <property type="molecule type" value="Genomic_DNA"/>
</dbReference>
<dbReference type="SMART" id="SM00490">
    <property type="entry name" value="HELICc"/>
    <property type="match status" value="1"/>
</dbReference>
<dbReference type="GO" id="GO:0003723">
    <property type="term" value="F:RNA binding"/>
    <property type="evidence" value="ECO:0007669"/>
    <property type="project" value="UniProtKB-KW"/>
</dbReference>
<feature type="region of interest" description="Disordered" evidence="9">
    <location>
        <begin position="668"/>
        <end position="744"/>
    </location>
</feature>
<dbReference type="EC" id="3.6.4.13" evidence="1"/>
<feature type="compositionally biased region" description="Basic and acidic residues" evidence="9">
    <location>
        <begin position="674"/>
        <end position="694"/>
    </location>
</feature>
<dbReference type="InterPro" id="IPR050079">
    <property type="entry name" value="DEAD_box_RNA_helicase"/>
</dbReference>
<proteinExistence type="inferred from homology"/>
<protein>
    <recommendedName>
        <fullName evidence="1">RNA helicase</fullName>
        <ecNumber evidence="1">3.6.4.13</ecNumber>
    </recommendedName>
</protein>
<dbReference type="GO" id="GO:0003724">
    <property type="term" value="F:RNA helicase activity"/>
    <property type="evidence" value="ECO:0007669"/>
    <property type="project" value="UniProtKB-EC"/>
</dbReference>
<dbReference type="CDD" id="cd18787">
    <property type="entry name" value="SF2_C_DEAD"/>
    <property type="match status" value="1"/>
</dbReference>
<dbReference type="AlphaFoldDB" id="A0AAE0DEX6"/>
<evidence type="ECO:0000259" key="11">
    <source>
        <dbReference type="PROSITE" id="PS51194"/>
    </source>
</evidence>
<evidence type="ECO:0000256" key="5">
    <source>
        <dbReference type="ARBA" id="ARBA00022840"/>
    </source>
</evidence>
<dbReference type="SMART" id="SM00487">
    <property type="entry name" value="DEXDc"/>
    <property type="match status" value="1"/>
</dbReference>
<keyword evidence="13" id="KW-1185">Reference proteome</keyword>
<dbReference type="PANTHER" id="PTHR47959">
    <property type="entry name" value="ATP-DEPENDENT RNA HELICASE RHLE-RELATED"/>
    <property type="match status" value="1"/>
</dbReference>
<comment type="similarity">
    <text evidence="7">Belongs to the DEAD box helicase family. DDX52/ROK1 subfamily.</text>
</comment>
<feature type="region of interest" description="Disordered" evidence="9">
    <location>
        <begin position="1"/>
        <end position="76"/>
    </location>
</feature>
<dbReference type="PANTHER" id="PTHR47959:SF15">
    <property type="entry name" value="RNA HELICASE"/>
    <property type="match status" value="1"/>
</dbReference>
<feature type="compositionally biased region" description="Acidic residues" evidence="9">
    <location>
        <begin position="725"/>
        <end position="744"/>
    </location>
</feature>
<evidence type="ECO:0000256" key="7">
    <source>
        <dbReference type="ARBA" id="ARBA00024355"/>
    </source>
</evidence>
<evidence type="ECO:0000256" key="9">
    <source>
        <dbReference type="SAM" id="MobiDB-lite"/>
    </source>
</evidence>
<dbReference type="InterPro" id="IPR027417">
    <property type="entry name" value="P-loop_NTPase"/>
</dbReference>
<evidence type="ECO:0000256" key="8">
    <source>
        <dbReference type="ARBA" id="ARBA00047984"/>
    </source>
</evidence>
<dbReference type="Pfam" id="PF00271">
    <property type="entry name" value="Helicase_C"/>
    <property type="match status" value="1"/>
</dbReference>
<keyword evidence="2" id="KW-0547">Nucleotide-binding</keyword>
<dbReference type="InterPro" id="IPR011545">
    <property type="entry name" value="DEAD/DEAH_box_helicase_dom"/>
</dbReference>
<feature type="compositionally biased region" description="Polar residues" evidence="9">
    <location>
        <begin position="8"/>
        <end position="17"/>
    </location>
</feature>
<dbReference type="InterPro" id="IPR001650">
    <property type="entry name" value="Helicase_C-like"/>
</dbReference>
<dbReference type="Proteomes" id="UP001276659">
    <property type="component" value="Unassembled WGS sequence"/>
</dbReference>
<dbReference type="SUPFAM" id="SSF52540">
    <property type="entry name" value="P-loop containing nucleoside triphosphate hydrolases"/>
    <property type="match status" value="1"/>
</dbReference>
<keyword evidence="5" id="KW-0067">ATP-binding</keyword>
<evidence type="ECO:0000259" key="10">
    <source>
        <dbReference type="PROSITE" id="PS51192"/>
    </source>
</evidence>
<accession>A0AAE0DEX6</accession>
<dbReference type="Pfam" id="PF00270">
    <property type="entry name" value="DEAD"/>
    <property type="match status" value="1"/>
</dbReference>
<comment type="caution">
    <text evidence="12">The sequence shown here is derived from an EMBL/GenBank/DDBJ whole genome shotgun (WGS) entry which is preliminary data.</text>
</comment>
<evidence type="ECO:0000256" key="6">
    <source>
        <dbReference type="ARBA" id="ARBA00022884"/>
    </source>
</evidence>
<dbReference type="GO" id="GO:0005524">
    <property type="term" value="F:ATP binding"/>
    <property type="evidence" value="ECO:0007669"/>
    <property type="project" value="UniProtKB-KW"/>
</dbReference>
<dbReference type="PROSITE" id="PS51194">
    <property type="entry name" value="HELICASE_CTER"/>
    <property type="match status" value="1"/>
</dbReference>
<reference evidence="12" key="1">
    <citation type="submission" date="2022-11" db="EMBL/GenBank/DDBJ databases">
        <title>Chromosomal genome sequence assembly and mating type (MAT) locus characterization of the leprose asexual lichenized fungus Lepraria neglecta (Nyl.) Erichsen.</title>
        <authorList>
            <person name="Allen J.L."/>
            <person name="Pfeffer B."/>
        </authorList>
    </citation>
    <scope>NUCLEOTIDE SEQUENCE</scope>
    <source>
        <strain evidence="12">Allen 5258</strain>
    </source>
</reference>